<dbReference type="EMBL" id="JAVIJP010000006">
    <property type="protein sequence ID" value="KAL3651492.1"/>
    <property type="molecule type" value="Genomic_DNA"/>
</dbReference>
<keyword evidence="3" id="KW-1185">Reference proteome</keyword>
<dbReference type="PANTHER" id="PTHR45932:SF17">
    <property type="entry name" value="CELLULAR RETINALDEHYDE-BINDING_TRIPLE FUNCTION DOMAIN-CONTAINING PROTEIN"/>
    <property type="match status" value="1"/>
</dbReference>
<reference evidence="3" key="1">
    <citation type="journal article" date="2024" name="IScience">
        <title>Strigolactones Initiate the Formation of Haustorium-like Structures in Castilleja.</title>
        <authorList>
            <person name="Buerger M."/>
            <person name="Peterson D."/>
            <person name="Chory J."/>
        </authorList>
    </citation>
    <scope>NUCLEOTIDE SEQUENCE [LARGE SCALE GENOMIC DNA]</scope>
</reference>
<gene>
    <name evidence="2" type="primary">PATL1</name>
    <name evidence="2" type="ORF">CASFOL_004494</name>
</gene>
<evidence type="ECO:0000259" key="1">
    <source>
        <dbReference type="Pfam" id="PF25099"/>
    </source>
</evidence>
<dbReference type="AlphaFoldDB" id="A0ABD3EB38"/>
<dbReference type="InterPro" id="IPR056794">
    <property type="entry name" value="PATL1-6_C_GOLD"/>
</dbReference>
<name>A0ABD3EB38_9LAMI</name>
<dbReference type="Proteomes" id="UP001632038">
    <property type="component" value="Unassembled WGS sequence"/>
</dbReference>
<sequence>MVVGWDVSYGAEFVRRIVGGYTLIVQKARKIGPSDEQVISCGFKNGETGKIVLTFDNQTSKKKKLIYRSKTKTSD</sequence>
<organism evidence="2 3">
    <name type="scientific">Castilleja foliolosa</name>
    <dbReference type="NCBI Taxonomy" id="1961234"/>
    <lineage>
        <taxon>Eukaryota</taxon>
        <taxon>Viridiplantae</taxon>
        <taxon>Streptophyta</taxon>
        <taxon>Embryophyta</taxon>
        <taxon>Tracheophyta</taxon>
        <taxon>Spermatophyta</taxon>
        <taxon>Magnoliopsida</taxon>
        <taxon>eudicotyledons</taxon>
        <taxon>Gunneridae</taxon>
        <taxon>Pentapetalae</taxon>
        <taxon>asterids</taxon>
        <taxon>lamiids</taxon>
        <taxon>Lamiales</taxon>
        <taxon>Orobanchaceae</taxon>
        <taxon>Pedicularideae</taxon>
        <taxon>Castillejinae</taxon>
        <taxon>Castilleja</taxon>
    </lineage>
</organism>
<comment type="caution">
    <text evidence="2">The sequence shown here is derived from an EMBL/GenBank/DDBJ whole genome shotgun (WGS) entry which is preliminary data.</text>
</comment>
<feature type="domain" description="Patellin-1-6 C-terminal GOLD" evidence="1">
    <location>
        <begin position="1"/>
        <end position="63"/>
    </location>
</feature>
<dbReference type="Pfam" id="PF25099">
    <property type="entry name" value="GOLD_PATL1_C"/>
    <property type="match status" value="1"/>
</dbReference>
<evidence type="ECO:0000313" key="3">
    <source>
        <dbReference type="Proteomes" id="UP001632038"/>
    </source>
</evidence>
<accession>A0ABD3EB38</accession>
<dbReference type="InterPro" id="IPR044834">
    <property type="entry name" value="PATL"/>
</dbReference>
<protein>
    <submittedName>
        <fullName evidence="2">Protein PAT1 1</fullName>
    </submittedName>
</protein>
<proteinExistence type="predicted"/>
<evidence type="ECO:0000313" key="2">
    <source>
        <dbReference type="EMBL" id="KAL3651492.1"/>
    </source>
</evidence>
<dbReference type="PANTHER" id="PTHR45932">
    <property type="entry name" value="PATELLIN-1"/>
    <property type="match status" value="1"/>
</dbReference>